<protein>
    <submittedName>
        <fullName evidence="3">TPR_REGION domain-containing protein</fullName>
    </submittedName>
</protein>
<reference evidence="3" key="1">
    <citation type="submission" date="2016-11" db="UniProtKB">
        <authorList>
            <consortium name="WormBaseParasite"/>
        </authorList>
    </citation>
    <scope>IDENTIFICATION</scope>
</reference>
<dbReference type="WBParaSite" id="maker-unitig_4070-snap-gene-0.2-mRNA-1">
    <property type="protein sequence ID" value="maker-unitig_4070-snap-gene-0.2-mRNA-1"/>
    <property type="gene ID" value="maker-unitig_4070-snap-gene-0.2"/>
</dbReference>
<proteinExistence type="predicted"/>
<accession>A0A1I8FP11</accession>
<feature type="region of interest" description="Disordered" evidence="1">
    <location>
        <begin position="428"/>
        <end position="518"/>
    </location>
</feature>
<evidence type="ECO:0000313" key="3">
    <source>
        <dbReference type="WBParaSite" id="maker-unitig_4070-snap-gene-0.2-mRNA-1"/>
    </source>
</evidence>
<name>A0A1I8FP11_9PLAT</name>
<evidence type="ECO:0000313" key="2">
    <source>
        <dbReference type="Proteomes" id="UP000095280"/>
    </source>
</evidence>
<evidence type="ECO:0000256" key="1">
    <source>
        <dbReference type="SAM" id="MobiDB-lite"/>
    </source>
</evidence>
<keyword evidence="2" id="KW-1185">Reference proteome</keyword>
<dbReference type="AlphaFoldDB" id="A0A1I8FP11"/>
<organism evidence="2 3">
    <name type="scientific">Macrostomum lignano</name>
    <dbReference type="NCBI Taxonomy" id="282301"/>
    <lineage>
        <taxon>Eukaryota</taxon>
        <taxon>Metazoa</taxon>
        <taxon>Spiralia</taxon>
        <taxon>Lophotrochozoa</taxon>
        <taxon>Platyhelminthes</taxon>
        <taxon>Rhabditophora</taxon>
        <taxon>Macrostomorpha</taxon>
        <taxon>Macrostomida</taxon>
        <taxon>Macrostomidae</taxon>
        <taxon>Macrostomum</taxon>
    </lineage>
</organism>
<feature type="compositionally biased region" description="Polar residues" evidence="1">
    <location>
        <begin position="486"/>
        <end position="498"/>
    </location>
</feature>
<feature type="compositionally biased region" description="Polar residues" evidence="1">
    <location>
        <begin position="441"/>
        <end position="457"/>
    </location>
</feature>
<sequence length="612" mass="65839">TPPGGRGELGFRRPGLVLNSFSDWQVWFPGLAGAVTAVAELLLAEGRDAALALGSACAFPWALDCAPLLPEMPGVSSLDAGPREEKELRQVVQSWSRPWMITPGILALAFAAKVAPEGTSLLAVPFVAPWFRPQQPGSSSRTPAAELLSFHRPARLLPLDFQSLQPSMAWTPPLWPRSSLLGLLLGRCLASFALKPSPLSFIDLPDLPAASAFKDKGGRQHTGEPVAIPRSVAAVEPNSNWQQPCRPQSGNSIDGDLASKNRRVFGFKSQLVKEADELDRADDAAIFCTQLRSTARCLKPWGAGAAHGKRKRTRSETALNLLGAAVEALGEGERARASELACTMRISSERKPEIHQCQAGWRHAHSPAGSWEAPTAPGSPRGALAATGPFASCQNRVRAAHREQQHQKPLQAYCSACGSADEQLVGRCQTEETPNGKLSPMLSSQQQPALNSTQRTKSWAGADSRLEAGSSRCLPALKPSDIAGPGTSSNSTATQQPDPTDDALRQSSLSPILSRDSLTENARLRRDLHAWPRPLRTAEEDAKEKGKQLAAYEKTGARSGWSSTAAQGRLADVLFRVGLLRQAGQREGCWLQRAHLMHRSSISICVQLTRDA</sequence>
<dbReference type="Proteomes" id="UP000095280">
    <property type="component" value="Unplaced"/>
</dbReference>
<feature type="region of interest" description="Disordered" evidence="1">
    <location>
        <begin position="357"/>
        <end position="384"/>
    </location>
</feature>